<keyword evidence="6" id="KW-1185">Reference proteome</keyword>
<dbReference type="SUPFAM" id="SSF46894">
    <property type="entry name" value="C-terminal effector domain of the bipartite response regulators"/>
    <property type="match status" value="1"/>
</dbReference>
<proteinExistence type="predicted"/>
<dbReference type="GO" id="GO:0003677">
    <property type="term" value="F:DNA binding"/>
    <property type="evidence" value="ECO:0007669"/>
    <property type="project" value="UniProtKB-KW"/>
</dbReference>
<dbReference type="InterPro" id="IPR000792">
    <property type="entry name" value="Tscrpt_reg_LuxR_C"/>
</dbReference>
<dbReference type="PANTHER" id="PTHR43214:SF43">
    <property type="entry name" value="TWO-COMPONENT RESPONSE REGULATOR"/>
    <property type="match status" value="1"/>
</dbReference>
<evidence type="ECO:0000256" key="1">
    <source>
        <dbReference type="ARBA" id="ARBA00023125"/>
    </source>
</evidence>
<dbReference type="SUPFAM" id="SSF52172">
    <property type="entry name" value="CheY-like"/>
    <property type="match status" value="1"/>
</dbReference>
<protein>
    <submittedName>
        <fullName evidence="5">Response regulator transcription factor</fullName>
    </submittedName>
</protein>
<sequence length="136" mass="14868">MLVLTTFDEEDSVGSAIKAGALGYLLKDTEPDELIQAIRMVSKGYSPMGPGLLSKAMLQDRSEIQSTLSAEQASAFTELTPREREVLALIARGLSNREIAAELYISQSTVKNHVTRILSQLGLRDRTQAAIFINSQ</sequence>
<dbReference type="Proteomes" id="UP000615026">
    <property type="component" value="Unassembled WGS sequence"/>
</dbReference>
<feature type="domain" description="Response regulatory" evidence="4">
    <location>
        <begin position="1"/>
        <end position="42"/>
    </location>
</feature>
<keyword evidence="1" id="KW-0238">DNA-binding</keyword>
<evidence type="ECO:0000313" key="5">
    <source>
        <dbReference type="EMBL" id="MBE9068016.1"/>
    </source>
</evidence>
<dbReference type="GO" id="GO:0000160">
    <property type="term" value="P:phosphorelay signal transduction system"/>
    <property type="evidence" value="ECO:0007669"/>
    <property type="project" value="InterPro"/>
</dbReference>
<dbReference type="SMART" id="SM00421">
    <property type="entry name" value="HTH_LUXR"/>
    <property type="match status" value="1"/>
</dbReference>
<dbReference type="PANTHER" id="PTHR43214">
    <property type="entry name" value="TWO-COMPONENT RESPONSE REGULATOR"/>
    <property type="match status" value="1"/>
</dbReference>
<dbReference type="InterPro" id="IPR011006">
    <property type="entry name" value="CheY-like_superfamily"/>
</dbReference>
<comment type="caution">
    <text evidence="5">The sequence shown here is derived from an EMBL/GenBank/DDBJ whole genome shotgun (WGS) entry which is preliminary data.</text>
</comment>
<dbReference type="CDD" id="cd06170">
    <property type="entry name" value="LuxR_C_like"/>
    <property type="match status" value="1"/>
</dbReference>
<gene>
    <name evidence="5" type="ORF">IQ260_15300</name>
</gene>
<dbReference type="PROSITE" id="PS50043">
    <property type="entry name" value="HTH_LUXR_2"/>
    <property type="match status" value="1"/>
</dbReference>
<evidence type="ECO:0000256" key="2">
    <source>
        <dbReference type="PROSITE-ProRule" id="PRU00169"/>
    </source>
</evidence>
<dbReference type="InterPro" id="IPR016032">
    <property type="entry name" value="Sig_transdc_resp-reg_C-effctor"/>
</dbReference>
<dbReference type="AlphaFoldDB" id="A0A929F738"/>
<organism evidence="5 6">
    <name type="scientific">Leptolyngbya cf. ectocarpi LEGE 11479</name>
    <dbReference type="NCBI Taxonomy" id="1828722"/>
    <lineage>
        <taxon>Bacteria</taxon>
        <taxon>Bacillati</taxon>
        <taxon>Cyanobacteriota</taxon>
        <taxon>Cyanophyceae</taxon>
        <taxon>Leptolyngbyales</taxon>
        <taxon>Leptolyngbyaceae</taxon>
        <taxon>Leptolyngbya group</taxon>
        <taxon>Leptolyngbya</taxon>
    </lineage>
</organism>
<reference evidence="5" key="1">
    <citation type="submission" date="2020-10" db="EMBL/GenBank/DDBJ databases">
        <authorList>
            <person name="Castelo-Branco R."/>
            <person name="Eusebio N."/>
            <person name="Adriana R."/>
            <person name="Vieira A."/>
            <person name="Brugerolle De Fraissinette N."/>
            <person name="Rezende De Castro R."/>
            <person name="Schneider M.P."/>
            <person name="Vasconcelos V."/>
            <person name="Leao P.N."/>
        </authorList>
    </citation>
    <scope>NUCLEOTIDE SEQUENCE</scope>
    <source>
        <strain evidence="5">LEGE 11479</strain>
    </source>
</reference>
<comment type="caution">
    <text evidence="2">Lacks conserved residue(s) required for the propagation of feature annotation.</text>
</comment>
<dbReference type="PRINTS" id="PR00038">
    <property type="entry name" value="HTHLUXR"/>
</dbReference>
<dbReference type="GO" id="GO:0006355">
    <property type="term" value="P:regulation of DNA-templated transcription"/>
    <property type="evidence" value="ECO:0007669"/>
    <property type="project" value="InterPro"/>
</dbReference>
<evidence type="ECO:0000313" key="6">
    <source>
        <dbReference type="Proteomes" id="UP000615026"/>
    </source>
</evidence>
<feature type="domain" description="HTH luxR-type" evidence="3">
    <location>
        <begin position="72"/>
        <end position="136"/>
    </location>
</feature>
<dbReference type="InterPro" id="IPR001789">
    <property type="entry name" value="Sig_transdc_resp-reg_receiver"/>
</dbReference>
<dbReference type="InterPro" id="IPR039420">
    <property type="entry name" value="WalR-like"/>
</dbReference>
<dbReference type="Pfam" id="PF00196">
    <property type="entry name" value="GerE"/>
    <property type="match status" value="1"/>
</dbReference>
<evidence type="ECO:0000259" key="3">
    <source>
        <dbReference type="PROSITE" id="PS50043"/>
    </source>
</evidence>
<evidence type="ECO:0000259" key="4">
    <source>
        <dbReference type="PROSITE" id="PS50110"/>
    </source>
</evidence>
<dbReference type="Gene3D" id="3.40.50.2300">
    <property type="match status" value="1"/>
</dbReference>
<name>A0A929F738_LEPEC</name>
<accession>A0A929F738</accession>
<dbReference type="EMBL" id="JADEXP010000135">
    <property type="protein sequence ID" value="MBE9068016.1"/>
    <property type="molecule type" value="Genomic_DNA"/>
</dbReference>
<dbReference type="PROSITE" id="PS50110">
    <property type="entry name" value="RESPONSE_REGULATORY"/>
    <property type="match status" value="1"/>
</dbReference>